<accession>A0A370XD44</accession>
<keyword evidence="4" id="KW-0812">Transmembrane</keyword>
<dbReference type="CDD" id="cd01949">
    <property type="entry name" value="GGDEF"/>
    <property type="match status" value="1"/>
</dbReference>
<name>A0A370XD44_9GAMM</name>
<dbReference type="InterPro" id="IPR029787">
    <property type="entry name" value="Nucleotide_cyclase"/>
</dbReference>
<evidence type="ECO:0000313" key="7">
    <source>
        <dbReference type="EMBL" id="RDS86190.1"/>
    </source>
</evidence>
<dbReference type="Gene3D" id="3.30.70.270">
    <property type="match status" value="1"/>
</dbReference>
<evidence type="ECO:0000256" key="1">
    <source>
        <dbReference type="ARBA" id="ARBA00001946"/>
    </source>
</evidence>
<dbReference type="InterPro" id="IPR000160">
    <property type="entry name" value="GGDEF_dom"/>
</dbReference>
<dbReference type="RefSeq" id="WP_115476441.1">
    <property type="nucleotide sequence ID" value="NZ_QRBF01000001.1"/>
</dbReference>
<gene>
    <name evidence="7" type="ORF">DWU99_02665</name>
</gene>
<feature type="chain" id="PRO_5016852306" description="diguanylate cyclase" evidence="5">
    <location>
        <begin position="29"/>
        <end position="591"/>
    </location>
</feature>
<dbReference type="Proteomes" id="UP000255334">
    <property type="component" value="Unassembled WGS sequence"/>
</dbReference>
<keyword evidence="4" id="KW-0472">Membrane</keyword>
<dbReference type="Pfam" id="PF00990">
    <property type="entry name" value="GGDEF"/>
    <property type="match status" value="1"/>
</dbReference>
<dbReference type="InterPro" id="IPR043128">
    <property type="entry name" value="Rev_trsase/Diguanyl_cyclase"/>
</dbReference>
<evidence type="ECO:0000313" key="8">
    <source>
        <dbReference type="Proteomes" id="UP000255334"/>
    </source>
</evidence>
<dbReference type="InterPro" id="IPR011990">
    <property type="entry name" value="TPR-like_helical_dom_sf"/>
</dbReference>
<protein>
    <recommendedName>
        <fullName evidence="2">diguanylate cyclase</fullName>
        <ecNumber evidence="2">2.7.7.65</ecNumber>
    </recommendedName>
</protein>
<dbReference type="SMART" id="SM00267">
    <property type="entry name" value="GGDEF"/>
    <property type="match status" value="1"/>
</dbReference>
<comment type="catalytic activity">
    <reaction evidence="3">
        <text>2 GTP = 3',3'-c-di-GMP + 2 diphosphate</text>
        <dbReference type="Rhea" id="RHEA:24898"/>
        <dbReference type="ChEBI" id="CHEBI:33019"/>
        <dbReference type="ChEBI" id="CHEBI:37565"/>
        <dbReference type="ChEBI" id="CHEBI:58805"/>
        <dbReference type="EC" id="2.7.7.65"/>
    </reaction>
</comment>
<evidence type="ECO:0000256" key="5">
    <source>
        <dbReference type="SAM" id="SignalP"/>
    </source>
</evidence>
<keyword evidence="5" id="KW-0732">Signal</keyword>
<dbReference type="InterPro" id="IPR050469">
    <property type="entry name" value="Diguanylate_Cyclase"/>
</dbReference>
<dbReference type="PANTHER" id="PTHR45138:SF9">
    <property type="entry name" value="DIGUANYLATE CYCLASE DGCM-RELATED"/>
    <property type="match status" value="1"/>
</dbReference>
<comment type="caution">
    <text evidence="7">The sequence shown here is derived from an EMBL/GenBank/DDBJ whole genome shotgun (WGS) entry which is preliminary data.</text>
</comment>
<dbReference type="AlphaFoldDB" id="A0A370XD44"/>
<keyword evidence="8" id="KW-1185">Reference proteome</keyword>
<dbReference type="OrthoDB" id="9803824at2"/>
<feature type="signal peptide" evidence="5">
    <location>
        <begin position="1"/>
        <end position="28"/>
    </location>
</feature>
<keyword evidence="4" id="KW-1133">Transmembrane helix</keyword>
<feature type="domain" description="GGDEF" evidence="6">
    <location>
        <begin position="451"/>
        <end position="584"/>
    </location>
</feature>
<dbReference type="GO" id="GO:0052621">
    <property type="term" value="F:diguanylate cyclase activity"/>
    <property type="evidence" value="ECO:0007669"/>
    <property type="project" value="UniProtKB-EC"/>
</dbReference>
<dbReference type="PROSITE" id="PS50887">
    <property type="entry name" value="GGDEF"/>
    <property type="match status" value="1"/>
</dbReference>
<reference evidence="7 8" key="1">
    <citation type="submission" date="2018-07" db="EMBL/GenBank/DDBJ databases">
        <title>Dyella monticola sp. nov. and Dyella psychrodurans sp. nov. isolated from monsoon evergreen broad-leaved forest soil of Dinghu Mountain, China.</title>
        <authorList>
            <person name="Gao Z."/>
            <person name="Qiu L."/>
        </authorList>
    </citation>
    <scope>NUCLEOTIDE SEQUENCE [LARGE SCALE GENOMIC DNA]</scope>
    <source>
        <strain evidence="7 8">4MSK11</strain>
    </source>
</reference>
<evidence type="ECO:0000256" key="4">
    <source>
        <dbReference type="SAM" id="Phobius"/>
    </source>
</evidence>
<dbReference type="NCBIfam" id="TIGR00254">
    <property type="entry name" value="GGDEF"/>
    <property type="match status" value="1"/>
</dbReference>
<dbReference type="FunFam" id="3.30.70.270:FF:000001">
    <property type="entry name" value="Diguanylate cyclase domain protein"/>
    <property type="match status" value="1"/>
</dbReference>
<sequence length="591" mass="65741">MSRLSSRATPWLAIAAMAWCALVQPVHATTSITHPAQFLDQAEKLRTADHPQFVRMLEQIHQETPRLNASEQWQLRYLDAWETMYEGNYAKSEIAFRDVIDHSGNTILAAKASGLLLNNLALNRRYEEGFALANRLTSDLPSISDPNARFILLTNLSQMLDFAGQIDLAIQYARMAQDIVPRGESLCRPLSMQVAALYNGKRLTSSSPILQQAIDSCSAAREPVFTNVIWLTLGSLYLDENQPDKAMALLDRIAPAIIANHYYPHMLSSQVERAQAYAKLGNDQEARKAALTALAMSHPGDISEWLMTAYDVLYHIEKKNGHNANALSYYEHYVAQSTGNLNDITARTLAYEMAQQHTLVQKLETETLSKQNNILRLEQALDKKAVETSRLYIVLLLVALVSIIYWLFRLKRSQLRFKQLSSLDGLTGILNHQNFMSEADRALHALEKKQGSACLVYVDLDYFKQVNDTHGHAVGDAVLRRTVAICRHHLRPTDLFGRLGGEEFGILLHDCSSHQGMAIADRIRGAIEAASVDGDGSAVSFSASVGLASTNVCGYSLQKLCREADAALYRAKRSGRNRVIANTENGDLVEA</sequence>
<evidence type="ECO:0000259" key="6">
    <source>
        <dbReference type="PROSITE" id="PS50887"/>
    </source>
</evidence>
<dbReference type="PANTHER" id="PTHR45138">
    <property type="entry name" value="REGULATORY COMPONENTS OF SENSORY TRANSDUCTION SYSTEM"/>
    <property type="match status" value="1"/>
</dbReference>
<proteinExistence type="predicted"/>
<dbReference type="EC" id="2.7.7.65" evidence="2"/>
<feature type="transmembrane region" description="Helical" evidence="4">
    <location>
        <begin position="391"/>
        <end position="408"/>
    </location>
</feature>
<dbReference type="EMBL" id="QRBF01000001">
    <property type="protein sequence ID" value="RDS86190.1"/>
    <property type="molecule type" value="Genomic_DNA"/>
</dbReference>
<dbReference type="SUPFAM" id="SSF48452">
    <property type="entry name" value="TPR-like"/>
    <property type="match status" value="1"/>
</dbReference>
<dbReference type="Gene3D" id="1.25.40.10">
    <property type="entry name" value="Tetratricopeptide repeat domain"/>
    <property type="match status" value="1"/>
</dbReference>
<evidence type="ECO:0000256" key="2">
    <source>
        <dbReference type="ARBA" id="ARBA00012528"/>
    </source>
</evidence>
<organism evidence="7 8">
    <name type="scientific">Dyella psychrodurans</name>
    <dbReference type="NCBI Taxonomy" id="1927960"/>
    <lineage>
        <taxon>Bacteria</taxon>
        <taxon>Pseudomonadati</taxon>
        <taxon>Pseudomonadota</taxon>
        <taxon>Gammaproteobacteria</taxon>
        <taxon>Lysobacterales</taxon>
        <taxon>Rhodanobacteraceae</taxon>
        <taxon>Dyella</taxon>
    </lineage>
</organism>
<dbReference type="SUPFAM" id="SSF55073">
    <property type="entry name" value="Nucleotide cyclase"/>
    <property type="match status" value="1"/>
</dbReference>
<comment type="cofactor">
    <cofactor evidence="1">
        <name>Mg(2+)</name>
        <dbReference type="ChEBI" id="CHEBI:18420"/>
    </cofactor>
</comment>
<evidence type="ECO:0000256" key="3">
    <source>
        <dbReference type="ARBA" id="ARBA00034247"/>
    </source>
</evidence>